<protein>
    <submittedName>
        <fullName evidence="2">Uncharacterized protein</fullName>
    </submittedName>
</protein>
<keyword evidence="1" id="KW-0732">Signal</keyword>
<dbReference type="AlphaFoldDB" id="A0A255ZAR5"/>
<name>A0A255ZAR5_9PROT</name>
<dbReference type="OrthoDB" id="7359214at2"/>
<sequence>MRRSALAFTLALLAAPLSLAPALPAMAQLGLEPNRQMKAVLPDDPDGWDMSDVRVATGALPMYSVATAEATYRKGNIQIVVGAARSPTLYKAVMGSIKVPSTLPPNGTVEVVNGKKAIVTAYPEAKVPLYQIQIPAGIDGIVMLTTRNGNLDDLRALAMQVDFDPFPPR</sequence>
<comment type="caution">
    <text evidence="2">The sequence shown here is derived from an EMBL/GenBank/DDBJ whole genome shotgun (WGS) entry which is preliminary data.</text>
</comment>
<evidence type="ECO:0000313" key="3">
    <source>
        <dbReference type="Proteomes" id="UP000216998"/>
    </source>
</evidence>
<dbReference type="Proteomes" id="UP000216998">
    <property type="component" value="Unassembled WGS sequence"/>
</dbReference>
<reference evidence="2 3" key="1">
    <citation type="submission" date="2017-07" db="EMBL/GenBank/DDBJ databases">
        <title>Niveispirillum cyanobacteriorum sp. nov., isolated from cyanobacterial aggregates in a eutrophic lake.</title>
        <authorList>
            <person name="Cai H."/>
        </authorList>
    </citation>
    <scope>NUCLEOTIDE SEQUENCE [LARGE SCALE GENOMIC DNA]</scope>
    <source>
        <strain evidence="3">TH1-14</strain>
    </source>
</reference>
<evidence type="ECO:0000256" key="1">
    <source>
        <dbReference type="SAM" id="SignalP"/>
    </source>
</evidence>
<organism evidence="2 3">
    <name type="scientific">Niveispirillum lacus</name>
    <dbReference type="NCBI Taxonomy" id="1981099"/>
    <lineage>
        <taxon>Bacteria</taxon>
        <taxon>Pseudomonadati</taxon>
        <taxon>Pseudomonadota</taxon>
        <taxon>Alphaproteobacteria</taxon>
        <taxon>Rhodospirillales</taxon>
        <taxon>Azospirillaceae</taxon>
        <taxon>Niveispirillum</taxon>
    </lineage>
</organism>
<dbReference type="RefSeq" id="WP_094452702.1">
    <property type="nucleotide sequence ID" value="NZ_NOXU01000011.1"/>
</dbReference>
<accession>A0A255ZAR5</accession>
<proteinExistence type="predicted"/>
<dbReference type="EMBL" id="NOXU01000011">
    <property type="protein sequence ID" value="OYQ37710.1"/>
    <property type="molecule type" value="Genomic_DNA"/>
</dbReference>
<gene>
    <name evidence="2" type="ORF">CHU95_00655</name>
</gene>
<evidence type="ECO:0000313" key="2">
    <source>
        <dbReference type="EMBL" id="OYQ37710.1"/>
    </source>
</evidence>
<feature type="chain" id="PRO_5012016250" evidence="1">
    <location>
        <begin position="28"/>
        <end position="169"/>
    </location>
</feature>
<keyword evidence="3" id="KW-1185">Reference proteome</keyword>
<feature type="signal peptide" evidence="1">
    <location>
        <begin position="1"/>
        <end position="27"/>
    </location>
</feature>